<accession>A0A6P9AIY7</accession>
<dbReference type="GO" id="GO:0006805">
    <property type="term" value="P:xenobiotic metabolic process"/>
    <property type="evidence" value="ECO:0007669"/>
    <property type="project" value="TreeGrafter"/>
</dbReference>
<feature type="binding site" description="axial binding residue" evidence="14">
    <location>
        <position position="442"/>
    </location>
    <ligand>
        <name>heme</name>
        <dbReference type="ChEBI" id="CHEBI:30413"/>
    </ligand>
    <ligandPart>
        <name>Fe</name>
        <dbReference type="ChEBI" id="CHEBI:18248"/>
    </ligandPart>
</feature>
<evidence type="ECO:0000256" key="14">
    <source>
        <dbReference type="PIRSR" id="PIRSR602401-1"/>
    </source>
</evidence>
<keyword evidence="16" id="KW-0732">Signal</keyword>
<dbReference type="PROSITE" id="PS00086">
    <property type="entry name" value="CYTOCHROME_P450"/>
    <property type="match status" value="1"/>
</dbReference>
<dbReference type="GO" id="GO:0020037">
    <property type="term" value="F:heme binding"/>
    <property type="evidence" value="ECO:0007669"/>
    <property type="project" value="InterPro"/>
</dbReference>
<dbReference type="InterPro" id="IPR001128">
    <property type="entry name" value="Cyt_P450"/>
</dbReference>
<keyword evidence="17" id="KW-1185">Reference proteome</keyword>
<protein>
    <submittedName>
        <fullName evidence="18">Probable cytochrome P450 303a1</fullName>
    </submittedName>
</protein>
<evidence type="ECO:0000256" key="11">
    <source>
        <dbReference type="ARBA" id="ARBA00023004"/>
    </source>
</evidence>
<dbReference type="PANTHER" id="PTHR24300:SF376">
    <property type="entry name" value="CYTOCHROME P450 15A1"/>
    <property type="match status" value="1"/>
</dbReference>
<evidence type="ECO:0000256" key="16">
    <source>
        <dbReference type="SAM" id="SignalP"/>
    </source>
</evidence>
<dbReference type="GeneID" id="117653685"/>
<dbReference type="CTD" id="49165"/>
<dbReference type="GO" id="GO:0005789">
    <property type="term" value="C:endoplasmic reticulum membrane"/>
    <property type="evidence" value="ECO:0007669"/>
    <property type="project" value="UniProtKB-SubCell"/>
</dbReference>
<evidence type="ECO:0000313" key="18">
    <source>
        <dbReference type="RefSeq" id="XP_034255411.1"/>
    </source>
</evidence>
<evidence type="ECO:0000256" key="12">
    <source>
        <dbReference type="ARBA" id="ARBA00023033"/>
    </source>
</evidence>
<name>A0A6P9AIY7_THRPL</name>
<dbReference type="GO" id="GO:0016712">
    <property type="term" value="F:oxidoreductase activity, acting on paired donors, with incorporation or reduction of molecular oxygen, reduced flavin or flavoprotein as one donor, and incorporation of one atom of oxygen"/>
    <property type="evidence" value="ECO:0007669"/>
    <property type="project" value="TreeGrafter"/>
</dbReference>
<sequence length="497" mass="56776">MWFLVVGLFAVTALLLYLDSRKPRGFPPGPDWLPILGSARELTQLRKETGYLYVACDQLAKKYGPLVGLRVGKDRQVIVSGYEAIKEMSSRDEFDGKPRGPLYETRTFNMRRGLLLTDSDFWVEQRRFVLRQLREFGFGRRTMGALVQDEAGELARSFDVMLQKKPEGVIRPMHDAFGLYVLNTLWTMLASVRYTPEDTELVTLQALLNDMFTRLDMAGALFSQFPLLQYVAPDFSGYTEFVTIHQRLWKFLRVEIDRHIETYDPNEMRDFMDVYIKSIKETAGDPKSSFSELQLLAICMDMFMAGSETTSKSLGFGFLYLLRHPEVQQRVQAEIDAVVGRERPLELSDRPNLPYTDAVALESIRMFMGRTFGVPHRAVKDTYLMGHFIPKETMMVVNIPSVLMDKSVWGDPENFRPDRFLKNGKVVIPDEYLPFGYGKHRCLGETLARSNVFMFTAALLQKFDFRVPPGEAPPSTQCVDGVTAATVPYNALVTYRA</sequence>
<keyword evidence="8" id="KW-0256">Endoplasmic reticulum</keyword>
<organism evidence="18">
    <name type="scientific">Thrips palmi</name>
    <name type="common">Melon thrips</name>
    <dbReference type="NCBI Taxonomy" id="161013"/>
    <lineage>
        <taxon>Eukaryota</taxon>
        <taxon>Metazoa</taxon>
        <taxon>Ecdysozoa</taxon>
        <taxon>Arthropoda</taxon>
        <taxon>Hexapoda</taxon>
        <taxon>Insecta</taxon>
        <taxon>Pterygota</taxon>
        <taxon>Neoptera</taxon>
        <taxon>Paraneoptera</taxon>
        <taxon>Thysanoptera</taxon>
        <taxon>Terebrantia</taxon>
        <taxon>Thripoidea</taxon>
        <taxon>Thripidae</taxon>
        <taxon>Thrips</taxon>
    </lineage>
</organism>
<dbReference type="KEGG" id="tpal:117653685"/>
<keyword evidence="9" id="KW-0492">Microsome</keyword>
<evidence type="ECO:0000256" key="7">
    <source>
        <dbReference type="ARBA" id="ARBA00022723"/>
    </source>
</evidence>
<reference evidence="18" key="1">
    <citation type="submission" date="2025-08" db="UniProtKB">
        <authorList>
            <consortium name="RefSeq"/>
        </authorList>
    </citation>
    <scope>IDENTIFICATION</scope>
    <source>
        <tissue evidence="18">Total insect</tissue>
    </source>
</reference>
<dbReference type="PRINTS" id="PR00463">
    <property type="entry name" value="EP450I"/>
</dbReference>
<dbReference type="GO" id="GO:0008395">
    <property type="term" value="F:steroid hydroxylase activity"/>
    <property type="evidence" value="ECO:0007669"/>
    <property type="project" value="TreeGrafter"/>
</dbReference>
<dbReference type="RefSeq" id="XP_034255411.1">
    <property type="nucleotide sequence ID" value="XM_034399520.1"/>
</dbReference>
<dbReference type="GO" id="GO:0005506">
    <property type="term" value="F:iron ion binding"/>
    <property type="evidence" value="ECO:0007669"/>
    <property type="project" value="InterPro"/>
</dbReference>
<keyword evidence="6 14" id="KW-0349">Heme</keyword>
<dbReference type="SUPFAM" id="SSF48264">
    <property type="entry name" value="Cytochrome P450"/>
    <property type="match status" value="1"/>
</dbReference>
<dbReference type="InterPro" id="IPR002401">
    <property type="entry name" value="Cyt_P450_E_grp-I"/>
</dbReference>
<dbReference type="PRINTS" id="PR00385">
    <property type="entry name" value="P450"/>
</dbReference>
<dbReference type="InterPro" id="IPR050182">
    <property type="entry name" value="Cytochrome_P450_fam2"/>
</dbReference>
<comment type="similarity">
    <text evidence="5 15">Belongs to the cytochrome P450 family.</text>
</comment>
<evidence type="ECO:0000256" key="8">
    <source>
        <dbReference type="ARBA" id="ARBA00022824"/>
    </source>
</evidence>
<dbReference type="InParanoid" id="A0A6P9AIY7"/>
<dbReference type="CDD" id="cd20651">
    <property type="entry name" value="CYP15A1-like"/>
    <property type="match status" value="1"/>
</dbReference>
<feature type="signal peptide" evidence="16">
    <location>
        <begin position="1"/>
        <end position="20"/>
    </location>
</feature>
<proteinExistence type="inferred from homology"/>
<dbReference type="InterPro" id="IPR036396">
    <property type="entry name" value="Cyt_P450_sf"/>
</dbReference>
<evidence type="ECO:0000256" key="10">
    <source>
        <dbReference type="ARBA" id="ARBA00023002"/>
    </source>
</evidence>
<dbReference type="InterPro" id="IPR017972">
    <property type="entry name" value="Cyt_P450_CS"/>
</dbReference>
<evidence type="ECO:0000256" key="2">
    <source>
        <dbReference type="ARBA" id="ARBA00003690"/>
    </source>
</evidence>
<dbReference type="Gene3D" id="1.10.630.10">
    <property type="entry name" value="Cytochrome P450"/>
    <property type="match status" value="1"/>
</dbReference>
<comment type="subcellular location">
    <subcellularLocation>
        <location evidence="4">Endoplasmic reticulum membrane</location>
        <topology evidence="4">Peripheral membrane protein</topology>
    </subcellularLocation>
    <subcellularLocation>
        <location evidence="3">Microsome membrane</location>
        <topology evidence="3">Peripheral membrane protein</topology>
    </subcellularLocation>
</comment>
<dbReference type="Pfam" id="PF00067">
    <property type="entry name" value="p450"/>
    <property type="match status" value="1"/>
</dbReference>
<keyword evidence="10 15" id="KW-0560">Oxidoreductase</keyword>
<dbReference type="AlphaFoldDB" id="A0A6P9AIY7"/>
<evidence type="ECO:0000256" key="15">
    <source>
        <dbReference type="RuleBase" id="RU000461"/>
    </source>
</evidence>
<dbReference type="OrthoDB" id="1055148at2759"/>
<feature type="chain" id="PRO_5028191728" evidence="16">
    <location>
        <begin position="21"/>
        <end position="497"/>
    </location>
</feature>
<comment type="function">
    <text evidence="2">May be involved in the metabolism of insect hormones and in the breakdown of synthetic insecticides.</text>
</comment>
<evidence type="ECO:0000256" key="13">
    <source>
        <dbReference type="ARBA" id="ARBA00023136"/>
    </source>
</evidence>
<evidence type="ECO:0000256" key="6">
    <source>
        <dbReference type="ARBA" id="ARBA00022617"/>
    </source>
</evidence>
<gene>
    <name evidence="18" type="primary">LOC117653685</name>
</gene>
<dbReference type="FunCoup" id="A0A6P9AIY7">
    <property type="interactions" value="1"/>
</dbReference>
<dbReference type="GO" id="GO:0006082">
    <property type="term" value="P:organic acid metabolic process"/>
    <property type="evidence" value="ECO:0007669"/>
    <property type="project" value="TreeGrafter"/>
</dbReference>
<dbReference type="FunFam" id="1.10.630.10:FF:000238">
    <property type="entry name" value="Cytochrome P450 2A6"/>
    <property type="match status" value="1"/>
</dbReference>
<evidence type="ECO:0000313" key="17">
    <source>
        <dbReference type="Proteomes" id="UP000515158"/>
    </source>
</evidence>
<evidence type="ECO:0000256" key="1">
    <source>
        <dbReference type="ARBA" id="ARBA00001971"/>
    </source>
</evidence>
<dbReference type="Proteomes" id="UP000515158">
    <property type="component" value="Unplaced"/>
</dbReference>
<comment type="cofactor">
    <cofactor evidence="1 14">
        <name>heme</name>
        <dbReference type="ChEBI" id="CHEBI:30413"/>
    </cofactor>
</comment>
<evidence type="ECO:0000256" key="5">
    <source>
        <dbReference type="ARBA" id="ARBA00010617"/>
    </source>
</evidence>
<keyword evidence="11 14" id="KW-0408">Iron</keyword>
<keyword evidence="7 14" id="KW-0479">Metal-binding</keyword>
<dbReference type="PANTHER" id="PTHR24300">
    <property type="entry name" value="CYTOCHROME P450 508A4-RELATED"/>
    <property type="match status" value="1"/>
</dbReference>
<evidence type="ECO:0000256" key="3">
    <source>
        <dbReference type="ARBA" id="ARBA00004174"/>
    </source>
</evidence>
<keyword evidence="13" id="KW-0472">Membrane</keyword>
<keyword evidence="12 15" id="KW-0503">Monooxygenase</keyword>
<evidence type="ECO:0000256" key="4">
    <source>
        <dbReference type="ARBA" id="ARBA00004406"/>
    </source>
</evidence>
<evidence type="ECO:0000256" key="9">
    <source>
        <dbReference type="ARBA" id="ARBA00022848"/>
    </source>
</evidence>